<dbReference type="GO" id="GO:0032259">
    <property type="term" value="P:methylation"/>
    <property type="evidence" value="ECO:0007669"/>
    <property type="project" value="UniProtKB-KW"/>
</dbReference>
<protein>
    <recommendedName>
        <fullName evidence="5">O-methyltransferase C-terminal domain-containing protein</fullName>
    </recommendedName>
</protein>
<dbReference type="Pfam" id="PF00891">
    <property type="entry name" value="Methyltransf_2"/>
    <property type="match status" value="1"/>
</dbReference>
<proteinExistence type="predicted"/>
<feature type="region of interest" description="Disordered" evidence="4">
    <location>
        <begin position="27"/>
        <end position="47"/>
    </location>
</feature>
<dbReference type="PROSITE" id="PS51683">
    <property type="entry name" value="SAM_OMT_II"/>
    <property type="match status" value="1"/>
</dbReference>
<dbReference type="PANTHER" id="PTHR43712">
    <property type="entry name" value="PUTATIVE (AFU_ORTHOLOGUE AFUA_4G14580)-RELATED"/>
    <property type="match status" value="1"/>
</dbReference>
<dbReference type="AlphaFoldDB" id="A0AAW0QIY8"/>
<organism evidence="6 7">
    <name type="scientific">Apiospora kogelbergensis</name>
    <dbReference type="NCBI Taxonomy" id="1337665"/>
    <lineage>
        <taxon>Eukaryota</taxon>
        <taxon>Fungi</taxon>
        <taxon>Dikarya</taxon>
        <taxon>Ascomycota</taxon>
        <taxon>Pezizomycotina</taxon>
        <taxon>Sordariomycetes</taxon>
        <taxon>Xylariomycetidae</taxon>
        <taxon>Amphisphaeriales</taxon>
        <taxon>Apiosporaceae</taxon>
        <taxon>Apiospora</taxon>
    </lineage>
</organism>
<dbReference type="Gene3D" id="3.40.50.150">
    <property type="entry name" value="Vaccinia Virus protein VP39"/>
    <property type="match status" value="1"/>
</dbReference>
<dbReference type="GO" id="GO:0008171">
    <property type="term" value="F:O-methyltransferase activity"/>
    <property type="evidence" value="ECO:0007669"/>
    <property type="project" value="InterPro"/>
</dbReference>
<sequence>MPSSYLPSTEELEPLITEINASYQQFLRGTSSSPSSDSSEEDDQGLREQAAALGKAARQLRALVADPDDWMIEACWSYLDVAALSSVIAMKIPSLIPVDGSATAETLAKETGGSPEVISYLETEANTAARADDGLLTGAYLTRNLAKRNFHVGPDNTTTAFCDAFNTRVPIYEYYGTVDAGRGERFSKGMVGYFEATEKSIETLFPFETLPAGSTIVDIGAATGANAIRLITLYPQLNCVVQDYGDIVSAAARAAKTLPKSVNDRIVWDGYDYYTPQTQMGAAIYLMSHILNGNTDEKVVKMFKNVVHGMKPRTSTLLILDWVDPPSFGEDRPRVFDSLDMHMIAQTNVHSRSLERWDKMLKQADERLVRYYTKVEDNGCAALAVRLE</sequence>
<keyword evidence="2" id="KW-0808">Transferase</keyword>
<dbReference type="InterPro" id="IPR001077">
    <property type="entry name" value="COMT_C"/>
</dbReference>
<dbReference type="InterPro" id="IPR029063">
    <property type="entry name" value="SAM-dependent_MTases_sf"/>
</dbReference>
<comment type="caution">
    <text evidence="6">The sequence shown here is derived from an EMBL/GenBank/DDBJ whole genome shotgun (WGS) entry which is preliminary data.</text>
</comment>
<reference evidence="6 7" key="1">
    <citation type="submission" date="2023-01" db="EMBL/GenBank/DDBJ databases">
        <title>Analysis of 21 Apiospora genomes using comparative genomics revels a genus with tremendous synthesis potential of carbohydrate active enzymes and secondary metabolites.</title>
        <authorList>
            <person name="Sorensen T."/>
        </authorList>
    </citation>
    <scope>NUCLEOTIDE SEQUENCE [LARGE SCALE GENOMIC DNA]</scope>
    <source>
        <strain evidence="6 7">CBS 117206</strain>
    </source>
</reference>
<evidence type="ECO:0000313" key="6">
    <source>
        <dbReference type="EMBL" id="KAK8100452.1"/>
    </source>
</evidence>
<name>A0AAW0QIY8_9PEZI</name>
<evidence type="ECO:0000256" key="3">
    <source>
        <dbReference type="ARBA" id="ARBA00022691"/>
    </source>
</evidence>
<keyword evidence="3" id="KW-0949">S-adenosyl-L-methionine</keyword>
<keyword evidence="1" id="KW-0489">Methyltransferase</keyword>
<evidence type="ECO:0000256" key="1">
    <source>
        <dbReference type="ARBA" id="ARBA00022603"/>
    </source>
</evidence>
<gene>
    <name evidence="6" type="ORF">PG999_010826</name>
</gene>
<keyword evidence="7" id="KW-1185">Reference proteome</keyword>
<dbReference type="PANTHER" id="PTHR43712:SF5">
    <property type="entry name" value="O-METHYLTRANSFERASE ASQN-RELATED"/>
    <property type="match status" value="1"/>
</dbReference>
<dbReference type="EMBL" id="JAQQWP010000009">
    <property type="protein sequence ID" value="KAK8100452.1"/>
    <property type="molecule type" value="Genomic_DNA"/>
</dbReference>
<evidence type="ECO:0000259" key="5">
    <source>
        <dbReference type="Pfam" id="PF00891"/>
    </source>
</evidence>
<accession>A0AAW0QIY8</accession>
<dbReference type="InterPro" id="IPR016461">
    <property type="entry name" value="COMT-like"/>
</dbReference>
<evidence type="ECO:0000256" key="2">
    <source>
        <dbReference type="ARBA" id="ARBA00022679"/>
    </source>
</evidence>
<evidence type="ECO:0000313" key="7">
    <source>
        <dbReference type="Proteomes" id="UP001392437"/>
    </source>
</evidence>
<dbReference type="SUPFAM" id="SSF53335">
    <property type="entry name" value="S-adenosyl-L-methionine-dependent methyltransferases"/>
    <property type="match status" value="1"/>
</dbReference>
<feature type="domain" description="O-methyltransferase C-terminal" evidence="5">
    <location>
        <begin position="163"/>
        <end position="364"/>
    </location>
</feature>
<evidence type="ECO:0000256" key="4">
    <source>
        <dbReference type="SAM" id="MobiDB-lite"/>
    </source>
</evidence>
<dbReference type="Proteomes" id="UP001392437">
    <property type="component" value="Unassembled WGS sequence"/>
</dbReference>